<dbReference type="OrthoDB" id="9942092at2"/>
<organism evidence="1 2">
    <name type="scientific">Leptotrichia buccalis (strain ATCC 14201 / DSM 1135 / JCM 12969 / NCTC 10249 / C-1013-b)</name>
    <dbReference type="NCBI Taxonomy" id="523794"/>
    <lineage>
        <taxon>Bacteria</taxon>
        <taxon>Fusobacteriati</taxon>
        <taxon>Fusobacteriota</taxon>
        <taxon>Fusobacteriia</taxon>
        <taxon>Fusobacteriales</taxon>
        <taxon>Leptotrichiaceae</taxon>
        <taxon>Leptotrichia</taxon>
    </lineage>
</organism>
<evidence type="ECO:0000313" key="2">
    <source>
        <dbReference type="Proteomes" id="UP000001910"/>
    </source>
</evidence>
<sequence>MNFRNIMKKMILILGVIGISTTSFSAFRKNNKIVYVKKEPSRKVKKKAKKNRQIVYIKREPSHKVKKYSKRNNKIVYVKREPSRRHRKH</sequence>
<keyword evidence="2" id="KW-1185">Reference proteome</keyword>
<proteinExistence type="predicted"/>
<dbReference type="HOGENOM" id="CLU_2554129_0_0_0"/>
<dbReference type="RefSeq" id="WP_015770166.1">
    <property type="nucleotide sequence ID" value="NC_013192.1"/>
</dbReference>
<gene>
    <name evidence="1" type="ordered locus">Lebu_1966</name>
</gene>
<dbReference type="AlphaFoldDB" id="C7NCI2"/>
<protein>
    <submittedName>
        <fullName evidence="1">Uncharacterized protein</fullName>
    </submittedName>
</protein>
<dbReference type="EMBL" id="CP001685">
    <property type="protein sequence ID" value="ACV39828.1"/>
    <property type="molecule type" value="Genomic_DNA"/>
</dbReference>
<dbReference type="KEGG" id="lba:Lebu_1966"/>
<accession>C7NCI2</accession>
<dbReference type="Proteomes" id="UP000001910">
    <property type="component" value="Chromosome"/>
</dbReference>
<name>C7NCI2_LEPBD</name>
<evidence type="ECO:0000313" key="1">
    <source>
        <dbReference type="EMBL" id="ACV39828.1"/>
    </source>
</evidence>
<reference evidence="1 2" key="1">
    <citation type="journal article" date="2009" name="Stand. Genomic Sci.">
        <title>Complete genome sequence of Leptotrichia buccalis type strain (C-1013-b).</title>
        <authorList>
            <person name="Ivanova N."/>
            <person name="Gronow S."/>
            <person name="Lapidus A."/>
            <person name="Copeland A."/>
            <person name="Glavina Del Rio T."/>
            <person name="Nolan M."/>
            <person name="Lucas S."/>
            <person name="Chen F."/>
            <person name="Tice H."/>
            <person name="Cheng J.F."/>
            <person name="Saunders E."/>
            <person name="Bruce D."/>
            <person name="Goodwin L."/>
            <person name="Brettin T."/>
            <person name="Detter J.C."/>
            <person name="Han C."/>
            <person name="Pitluck S."/>
            <person name="Mikhailova N."/>
            <person name="Pati A."/>
            <person name="Mavrommatis K."/>
            <person name="Chen A."/>
            <person name="Palaniappan K."/>
            <person name="Land M."/>
            <person name="Hauser L."/>
            <person name="Chang Y.J."/>
            <person name="Jeffries C.D."/>
            <person name="Chain P."/>
            <person name="Rohde C."/>
            <person name="Goker M."/>
            <person name="Bristow J."/>
            <person name="Eisen J.A."/>
            <person name="Markowitz V."/>
            <person name="Hugenholtz P."/>
            <person name="Kyrpides N.C."/>
            <person name="Klenk H.P."/>
        </authorList>
    </citation>
    <scope>NUCLEOTIDE SEQUENCE [LARGE SCALE GENOMIC DNA]</scope>
    <source>
        <strain evidence="2">ATCC 14201 / DSM 1135 / JCM 12969 / NCTC 10249 / C-1013-b</strain>
    </source>
</reference>